<name>K0RQ11_THAOC</name>
<sequence>MGRPGVTRGGTPPTPSPVEVGPGNQEIKEIKSDHPERYPADFVETWTAAFVLGGHLSRLRFEHQMAPRVNNAPAICDHVKETHRQRSHE</sequence>
<feature type="compositionally biased region" description="Low complexity" evidence="1">
    <location>
        <begin position="1"/>
        <end position="11"/>
    </location>
</feature>
<dbReference type="Proteomes" id="UP000266841">
    <property type="component" value="Unassembled WGS sequence"/>
</dbReference>
<reference evidence="2 3" key="1">
    <citation type="journal article" date="2012" name="Genome Biol.">
        <title>Genome and low-iron response of an oceanic diatom adapted to chronic iron limitation.</title>
        <authorList>
            <person name="Lommer M."/>
            <person name="Specht M."/>
            <person name="Roy A.S."/>
            <person name="Kraemer L."/>
            <person name="Andreson R."/>
            <person name="Gutowska M.A."/>
            <person name="Wolf J."/>
            <person name="Bergner S.V."/>
            <person name="Schilhabel M.B."/>
            <person name="Klostermeier U.C."/>
            <person name="Beiko R.G."/>
            <person name="Rosenstiel P."/>
            <person name="Hippler M."/>
            <person name="Laroche J."/>
        </authorList>
    </citation>
    <scope>NUCLEOTIDE SEQUENCE [LARGE SCALE GENOMIC DNA]</scope>
    <source>
        <strain evidence="2 3">CCMP1005</strain>
    </source>
</reference>
<evidence type="ECO:0000313" key="2">
    <source>
        <dbReference type="EMBL" id="EJK54429.1"/>
    </source>
</evidence>
<evidence type="ECO:0000256" key="1">
    <source>
        <dbReference type="SAM" id="MobiDB-lite"/>
    </source>
</evidence>
<dbReference type="EMBL" id="AGNL01035831">
    <property type="protein sequence ID" value="EJK54429.1"/>
    <property type="molecule type" value="Genomic_DNA"/>
</dbReference>
<comment type="caution">
    <text evidence="2">The sequence shown here is derived from an EMBL/GenBank/DDBJ whole genome shotgun (WGS) entry which is preliminary data.</text>
</comment>
<protein>
    <submittedName>
        <fullName evidence="2">Uncharacterized protein</fullName>
    </submittedName>
</protein>
<evidence type="ECO:0000313" key="3">
    <source>
        <dbReference type="Proteomes" id="UP000266841"/>
    </source>
</evidence>
<feature type="region of interest" description="Disordered" evidence="1">
    <location>
        <begin position="1"/>
        <end position="24"/>
    </location>
</feature>
<accession>K0RQ11</accession>
<dbReference type="AlphaFoldDB" id="K0RQ11"/>
<organism evidence="2 3">
    <name type="scientific">Thalassiosira oceanica</name>
    <name type="common">Marine diatom</name>
    <dbReference type="NCBI Taxonomy" id="159749"/>
    <lineage>
        <taxon>Eukaryota</taxon>
        <taxon>Sar</taxon>
        <taxon>Stramenopiles</taxon>
        <taxon>Ochrophyta</taxon>
        <taxon>Bacillariophyta</taxon>
        <taxon>Coscinodiscophyceae</taxon>
        <taxon>Thalassiosirophycidae</taxon>
        <taxon>Thalassiosirales</taxon>
        <taxon>Thalassiosiraceae</taxon>
        <taxon>Thalassiosira</taxon>
    </lineage>
</organism>
<gene>
    <name evidence="2" type="ORF">THAOC_25944</name>
</gene>
<proteinExistence type="predicted"/>
<keyword evidence="3" id="KW-1185">Reference proteome</keyword>